<protein>
    <submittedName>
        <fullName evidence="1">Uncharacterized protein</fullName>
    </submittedName>
</protein>
<name>A0A1H5J876_9ACTN</name>
<accession>A0A1H5J876</accession>
<sequence length="67" mass="7262">MRLRYLGKTGGSDVDGCPALYATDRGTYVVQGKLVTDPEAIADLRNVADDEFYVEVPADVLDLADRA</sequence>
<reference evidence="2" key="1">
    <citation type="submission" date="2016-10" db="EMBL/GenBank/DDBJ databases">
        <authorList>
            <person name="Varghese N."/>
            <person name="Submissions S."/>
        </authorList>
    </citation>
    <scope>NUCLEOTIDE SEQUENCE [LARGE SCALE GENOMIC DNA]</scope>
    <source>
        <strain evidence="2">DSM 45237</strain>
    </source>
</reference>
<dbReference type="RefSeq" id="WP_069111112.1">
    <property type="nucleotide sequence ID" value="NZ_FNUC01000003.1"/>
</dbReference>
<dbReference type="AlphaFoldDB" id="A0A1H5J876"/>
<evidence type="ECO:0000313" key="2">
    <source>
        <dbReference type="Proteomes" id="UP000181980"/>
    </source>
</evidence>
<gene>
    <name evidence="1" type="ORF">SAMN04488561_1482</name>
</gene>
<organism evidence="1 2">
    <name type="scientific">Jiangella alba</name>
    <dbReference type="NCBI Taxonomy" id="561176"/>
    <lineage>
        <taxon>Bacteria</taxon>
        <taxon>Bacillati</taxon>
        <taxon>Actinomycetota</taxon>
        <taxon>Actinomycetes</taxon>
        <taxon>Jiangellales</taxon>
        <taxon>Jiangellaceae</taxon>
        <taxon>Jiangella</taxon>
    </lineage>
</organism>
<dbReference type="STRING" id="561176.SAMN04488561_1482"/>
<dbReference type="EMBL" id="FNUC01000003">
    <property type="protein sequence ID" value="SEE48694.1"/>
    <property type="molecule type" value="Genomic_DNA"/>
</dbReference>
<evidence type="ECO:0000313" key="1">
    <source>
        <dbReference type="EMBL" id="SEE48694.1"/>
    </source>
</evidence>
<dbReference type="Proteomes" id="UP000181980">
    <property type="component" value="Unassembled WGS sequence"/>
</dbReference>
<proteinExistence type="predicted"/>
<keyword evidence="2" id="KW-1185">Reference proteome</keyword>
<dbReference type="OrthoDB" id="3577809at2"/>